<comment type="caution">
    <text evidence="2">The sequence shown here is derived from an EMBL/GenBank/DDBJ whole genome shotgun (WGS) entry which is preliminary data.</text>
</comment>
<proteinExistence type="predicted"/>
<dbReference type="EMBL" id="CAICTM010000253">
    <property type="protein sequence ID" value="CAB9506109.1"/>
    <property type="molecule type" value="Genomic_DNA"/>
</dbReference>
<sequence length="474" mass="53084">MSASLFPTTASTSAPNQDDNSGELGINKGGFPKLSTGRWRSLQVNASQGRDPKRMKLRQCNDIPPVQNGVISASKTPVFDEGRKVDIVFARARNVRLFFDVDVSDVTEVPDHEMPSYLKKALKGCFTSEETLRNAVYTNLIDDHGVAFPESSIKKVKGLKKVLWAAIGKKGRVYEETDLASLMTEYGKLQGHKSNNMRRIMKGLPVTTAFKPDFAPLDSKDGADIQIRFGEFKITRKYNTTIACTQCTMYLLALMNWLRTELGKPVDAVYGFYFCGLRCEHQDCTYSVLSMPTTLGECLEVEVYETTDTVESNVPMNALIHFLLHGKCWSVSGEMLQGGIMKQERRIPSLYTLPTSLWEDNPDNRQLIIHGALSVVFIVSVPGLKHLLAEHFKKVKHNLLWGLFCQRVDTLISADGSESDDTKYYLKIRSKDTSLQPKPMEHMDDAWDVLSQNQSVSGTYPIRHSLIAVSGLHS</sequence>
<name>A0A9N8DP40_9STRA</name>
<protein>
    <submittedName>
        <fullName evidence="2">Uncharacterized protein</fullName>
    </submittedName>
</protein>
<reference evidence="2" key="1">
    <citation type="submission" date="2020-06" db="EMBL/GenBank/DDBJ databases">
        <authorList>
            <consortium name="Plant Systems Biology data submission"/>
        </authorList>
    </citation>
    <scope>NUCLEOTIDE SEQUENCE</scope>
    <source>
        <strain evidence="2">D6</strain>
    </source>
</reference>
<evidence type="ECO:0000313" key="3">
    <source>
        <dbReference type="Proteomes" id="UP001153069"/>
    </source>
</evidence>
<dbReference type="AlphaFoldDB" id="A0A9N8DP40"/>
<feature type="compositionally biased region" description="Polar residues" evidence="1">
    <location>
        <begin position="1"/>
        <end position="19"/>
    </location>
</feature>
<dbReference type="OrthoDB" id="50632at2759"/>
<accession>A0A9N8DP40</accession>
<gene>
    <name evidence="2" type="ORF">SEMRO_254_G100170.1</name>
</gene>
<dbReference type="Proteomes" id="UP001153069">
    <property type="component" value="Unassembled WGS sequence"/>
</dbReference>
<keyword evidence="3" id="KW-1185">Reference proteome</keyword>
<evidence type="ECO:0000313" key="2">
    <source>
        <dbReference type="EMBL" id="CAB9506109.1"/>
    </source>
</evidence>
<organism evidence="2 3">
    <name type="scientific">Seminavis robusta</name>
    <dbReference type="NCBI Taxonomy" id="568900"/>
    <lineage>
        <taxon>Eukaryota</taxon>
        <taxon>Sar</taxon>
        <taxon>Stramenopiles</taxon>
        <taxon>Ochrophyta</taxon>
        <taxon>Bacillariophyta</taxon>
        <taxon>Bacillariophyceae</taxon>
        <taxon>Bacillariophycidae</taxon>
        <taxon>Naviculales</taxon>
        <taxon>Naviculaceae</taxon>
        <taxon>Seminavis</taxon>
    </lineage>
</organism>
<evidence type="ECO:0000256" key="1">
    <source>
        <dbReference type="SAM" id="MobiDB-lite"/>
    </source>
</evidence>
<feature type="region of interest" description="Disordered" evidence="1">
    <location>
        <begin position="1"/>
        <end position="35"/>
    </location>
</feature>